<dbReference type="STRING" id="1236976.JCM16418_227"/>
<feature type="transmembrane region" description="Helical" evidence="1">
    <location>
        <begin position="84"/>
        <end position="114"/>
    </location>
</feature>
<dbReference type="OrthoDB" id="2608137at2"/>
<accession>W7YNQ4</accession>
<evidence type="ECO:0000313" key="2">
    <source>
        <dbReference type="EMBL" id="GAF06276.1"/>
    </source>
</evidence>
<name>W7YNQ4_9BACL</name>
<protein>
    <recommendedName>
        <fullName evidence="4">DUF4190 domain-containing protein</fullName>
    </recommendedName>
</protein>
<dbReference type="eggNOG" id="ENOG5033E3R">
    <property type="taxonomic scope" value="Bacteria"/>
</dbReference>
<keyword evidence="3" id="KW-1185">Reference proteome</keyword>
<comment type="caution">
    <text evidence="2">The sequence shown here is derived from an EMBL/GenBank/DDBJ whole genome shotgun (WGS) entry which is preliminary data.</text>
</comment>
<sequence>MDPNLPPDETPQHVSQEAFQETDLQHPYSTFIPPIVLKHSGPGLASFVISLVTLLGYIISVAVMGSIIAPYINGDNTLSPDSKSVFGIGVVVIIILAFVVINIVGVVLGIVGTVMKQRKRFFAVIGLILNSFIVLGIGGFFVFALIYSTAL</sequence>
<reference evidence="2 3" key="1">
    <citation type="journal article" date="2014" name="Genome Announc.">
        <title>Draft Genome Sequence of Paenibacillus pini JCM 16418T, Isolated from the Rhizosphere of Pine Tree.</title>
        <authorList>
            <person name="Yuki M."/>
            <person name="Oshima K."/>
            <person name="Suda W."/>
            <person name="Oshida Y."/>
            <person name="Kitamura K."/>
            <person name="Iida Y."/>
            <person name="Hattori M."/>
            <person name="Ohkuma M."/>
        </authorList>
    </citation>
    <scope>NUCLEOTIDE SEQUENCE [LARGE SCALE GENOMIC DNA]</scope>
    <source>
        <strain evidence="2 3">JCM 16418</strain>
    </source>
</reference>
<dbReference type="Proteomes" id="UP000019364">
    <property type="component" value="Unassembled WGS sequence"/>
</dbReference>
<evidence type="ECO:0008006" key="4">
    <source>
        <dbReference type="Google" id="ProtNLM"/>
    </source>
</evidence>
<keyword evidence="1" id="KW-0472">Membrane</keyword>
<dbReference type="AlphaFoldDB" id="W7YNQ4"/>
<proteinExistence type="predicted"/>
<organism evidence="2 3">
    <name type="scientific">Paenibacillus pini JCM 16418</name>
    <dbReference type="NCBI Taxonomy" id="1236976"/>
    <lineage>
        <taxon>Bacteria</taxon>
        <taxon>Bacillati</taxon>
        <taxon>Bacillota</taxon>
        <taxon>Bacilli</taxon>
        <taxon>Bacillales</taxon>
        <taxon>Paenibacillaceae</taxon>
        <taxon>Paenibacillus</taxon>
    </lineage>
</organism>
<evidence type="ECO:0000256" key="1">
    <source>
        <dbReference type="SAM" id="Phobius"/>
    </source>
</evidence>
<dbReference type="EMBL" id="BAVZ01000001">
    <property type="protein sequence ID" value="GAF06276.1"/>
    <property type="molecule type" value="Genomic_DNA"/>
</dbReference>
<evidence type="ECO:0000313" key="3">
    <source>
        <dbReference type="Proteomes" id="UP000019364"/>
    </source>
</evidence>
<dbReference type="RefSeq" id="WP_052019959.1">
    <property type="nucleotide sequence ID" value="NZ_BAVZ01000001.1"/>
</dbReference>
<keyword evidence="1" id="KW-0812">Transmembrane</keyword>
<gene>
    <name evidence="2" type="ORF">JCM16418_227</name>
</gene>
<keyword evidence="1" id="KW-1133">Transmembrane helix</keyword>
<feature type="transmembrane region" description="Helical" evidence="1">
    <location>
        <begin position="47"/>
        <end position="72"/>
    </location>
</feature>
<feature type="transmembrane region" description="Helical" evidence="1">
    <location>
        <begin position="121"/>
        <end position="147"/>
    </location>
</feature>